<sequence>MRYLGRLLVYLAIFFFTLSVSSVLIARVIPVTVTPLKVLRLVENFPDKGLSVQSNWVPLHRINLSMVRAVIATEDNNFLTHRGFDWDAINKALDENREGGRIRGGSTISQQTAKNVFCLPSRTWTRKAVEAYYTFLIETFWDKRRIMEVYLNVIETGENMYGVEAPARQVYGKTAEHLNRHEASMIASVLPNPIRMKIAAPSSYVVRRAAQVRSLMSKLPPVDFNDPQPVVPARDRRK</sequence>
<evidence type="ECO:0000256" key="10">
    <source>
        <dbReference type="ARBA" id="ARBA00023316"/>
    </source>
</evidence>
<keyword evidence="1 11" id="KW-1003">Cell membrane</keyword>
<keyword evidence="6 11" id="KW-0133">Cell shape</keyword>
<dbReference type="NCBIfam" id="TIGR02070">
    <property type="entry name" value="mono_pep_trsgly"/>
    <property type="match status" value="1"/>
</dbReference>
<keyword evidence="2" id="KW-0997">Cell inner membrane</keyword>
<dbReference type="OrthoDB" id="9766909at2"/>
<evidence type="ECO:0000256" key="7">
    <source>
        <dbReference type="ARBA" id="ARBA00022984"/>
    </source>
</evidence>
<evidence type="ECO:0000256" key="11">
    <source>
        <dbReference type="HAMAP-Rule" id="MF_00766"/>
    </source>
</evidence>
<evidence type="ECO:0000259" key="12">
    <source>
        <dbReference type="Pfam" id="PF00912"/>
    </source>
</evidence>
<comment type="subcellular location">
    <subcellularLocation>
        <location evidence="11">Cell membrane</location>
        <topology evidence="11">Single-pass membrane protein</topology>
    </subcellularLocation>
</comment>
<evidence type="ECO:0000256" key="6">
    <source>
        <dbReference type="ARBA" id="ARBA00022960"/>
    </source>
</evidence>
<dbReference type="GO" id="GO:0008955">
    <property type="term" value="F:peptidoglycan glycosyltransferase activity"/>
    <property type="evidence" value="ECO:0007669"/>
    <property type="project" value="UniProtKB-UniRule"/>
</dbReference>
<dbReference type="Gene3D" id="1.10.3810.10">
    <property type="entry name" value="Biosynthetic peptidoglycan transglycosylase-like"/>
    <property type="match status" value="1"/>
</dbReference>
<comment type="pathway">
    <text evidence="11">Cell wall biogenesis; peptidoglycan biosynthesis.</text>
</comment>
<comment type="catalytic activity">
    <reaction evidence="11">
        <text>[GlcNAc-(1-&gt;4)-Mur2Ac(oyl-L-Ala-gamma-D-Glu-L-Lys-D-Ala-D-Ala)](n)-di-trans,octa-cis-undecaprenyl diphosphate + beta-D-GlcNAc-(1-&gt;4)-Mur2Ac(oyl-L-Ala-gamma-D-Glu-L-Lys-D-Ala-D-Ala)-di-trans,octa-cis-undecaprenyl diphosphate = [GlcNAc-(1-&gt;4)-Mur2Ac(oyl-L-Ala-gamma-D-Glu-L-Lys-D-Ala-D-Ala)](n+1)-di-trans,octa-cis-undecaprenyl diphosphate + di-trans,octa-cis-undecaprenyl diphosphate + H(+)</text>
        <dbReference type="Rhea" id="RHEA:23708"/>
        <dbReference type="Rhea" id="RHEA-COMP:9602"/>
        <dbReference type="Rhea" id="RHEA-COMP:9603"/>
        <dbReference type="ChEBI" id="CHEBI:15378"/>
        <dbReference type="ChEBI" id="CHEBI:58405"/>
        <dbReference type="ChEBI" id="CHEBI:60033"/>
        <dbReference type="ChEBI" id="CHEBI:78435"/>
        <dbReference type="EC" id="2.4.99.28"/>
    </reaction>
</comment>
<keyword evidence="9 11" id="KW-0472">Membrane</keyword>
<dbReference type="InterPro" id="IPR001264">
    <property type="entry name" value="Glyco_trans_51"/>
</dbReference>
<dbReference type="PATRIC" id="fig|742725.3.peg.795"/>
<keyword evidence="7 11" id="KW-0573">Peptidoglycan synthesis</keyword>
<comment type="caution">
    <text evidence="13">The sequence shown here is derived from an EMBL/GenBank/DDBJ whole genome shotgun (WGS) entry which is preliminary data.</text>
</comment>
<evidence type="ECO:0000313" key="14">
    <source>
        <dbReference type="Proteomes" id="UP000006008"/>
    </source>
</evidence>
<dbReference type="UniPathway" id="UPA00219"/>
<reference evidence="13 14" key="1">
    <citation type="submission" date="2011-08" db="EMBL/GenBank/DDBJ databases">
        <title>The Genome Sequence of Alistipes indistinctus YIT 12060.</title>
        <authorList>
            <consortium name="The Broad Institute Genome Sequencing Platform"/>
            <person name="Earl A."/>
            <person name="Ward D."/>
            <person name="Feldgarden M."/>
            <person name="Gevers D."/>
            <person name="Morotomi M."/>
            <person name="Young S.K."/>
            <person name="Zeng Q."/>
            <person name="Gargeya S."/>
            <person name="Fitzgerald M."/>
            <person name="Haas B."/>
            <person name="Abouelleil A."/>
            <person name="Alvarado L."/>
            <person name="Arachchi H.M."/>
            <person name="Berlin A."/>
            <person name="Brown A."/>
            <person name="Chapman S.B."/>
            <person name="Chen Z."/>
            <person name="Dunbar C."/>
            <person name="Freedman E."/>
            <person name="Gearin G."/>
            <person name="Gellesch M."/>
            <person name="Goldberg J."/>
            <person name="Griggs A."/>
            <person name="Gujja S."/>
            <person name="Heiman D."/>
            <person name="Howarth C."/>
            <person name="Larson L."/>
            <person name="Lui A."/>
            <person name="MacDonald P.J.P."/>
            <person name="Montmayeur A."/>
            <person name="Murphy C."/>
            <person name="Neiman D."/>
            <person name="Pearson M."/>
            <person name="Priest M."/>
            <person name="Roberts A."/>
            <person name="Saif S."/>
            <person name="Shea T."/>
            <person name="Shenoy N."/>
            <person name="Sisk P."/>
            <person name="Stolte C."/>
            <person name="Sykes S."/>
            <person name="Wortman J."/>
            <person name="Nusbaum C."/>
            <person name="Birren B."/>
        </authorList>
    </citation>
    <scope>NUCLEOTIDE SEQUENCE [LARGE SCALE GENOMIC DNA]</scope>
    <source>
        <strain evidence="13 14">YIT 12060</strain>
    </source>
</reference>
<dbReference type="InterPro" id="IPR036950">
    <property type="entry name" value="PBP_transglycosylase"/>
</dbReference>
<evidence type="ECO:0000256" key="5">
    <source>
        <dbReference type="ARBA" id="ARBA00022692"/>
    </source>
</evidence>
<dbReference type="EC" id="2.4.99.28" evidence="11"/>
<dbReference type="SUPFAM" id="SSF53955">
    <property type="entry name" value="Lysozyme-like"/>
    <property type="match status" value="1"/>
</dbReference>
<evidence type="ECO:0000256" key="8">
    <source>
        <dbReference type="ARBA" id="ARBA00022989"/>
    </source>
</evidence>
<evidence type="ECO:0000313" key="13">
    <source>
        <dbReference type="EMBL" id="EHB92540.1"/>
    </source>
</evidence>
<keyword evidence="3 11" id="KW-0328">Glycosyltransferase</keyword>
<dbReference type="EMBL" id="ADLD01000009">
    <property type="protein sequence ID" value="EHB92540.1"/>
    <property type="molecule type" value="Genomic_DNA"/>
</dbReference>
<dbReference type="eggNOG" id="COG0744">
    <property type="taxonomic scope" value="Bacteria"/>
</dbReference>
<evidence type="ECO:0000256" key="4">
    <source>
        <dbReference type="ARBA" id="ARBA00022679"/>
    </source>
</evidence>
<dbReference type="GO" id="GO:0009252">
    <property type="term" value="P:peptidoglycan biosynthetic process"/>
    <property type="evidence" value="ECO:0007669"/>
    <property type="project" value="UniProtKB-UniRule"/>
</dbReference>
<dbReference type="AlphaFoldDB" id="G5H7U1"/>
<dbReference type="GO" id="GO:0071555">
    <property type="term" value="P:cell wall organization"/>
    <property type="evidence" value="ECO:0007669"/>
    <property type="project" value="UniProtKB-KW"/>
</dbReference>
<dbReference type="PANTHER" id="PTHR30400:SF0">
    <property type="entry name" value="BIOSYNTHETIC PEPTIDOGLYCAN TRANSGLYCOSYLASE"/>
    <property type="match status" value="1"/>
</dbReference>
<keyword evidence="10 11" id="KW-0961">Cell wall biogenesis/degradation</keyword>
<comment type="function">
    <text evidence="11">Peptidoglycan polymerase that catalyzes glycan chain elongation from lipid-linked precursors.</text>
</comment>
<evidence type="ECO:0000256" key="1">
    <source>
        <dbReference type="ARBA" id="ARBA00022475"/>
    </source>
</evidence>
<proteinExistence type="inferred from homology"/>
<dbReference type="Pfam" id="PF00912">
    <property type="entry name" value="Transgly"/>
    <property type="match status" value="1"/>
</dbReference>
<dbReference type="InterPro" id="IPR023346">
    <property type="entry name" value="Lysozyme-like_dom_sf"/>
</dbReference>
<dbReference type="Proteomes" id="UP000006008">
    <property type="component" value="Unassembled WGS sequence"/>
</dbReference>
<dbReference type="GO" id="GO:0009274">
    <property type="term" value="C:peptidoglycan-based cell wall"/>
    <property type="evidence" value="ECO:0007669"/>
    <property type="project" value="InterPro"/>
</dbReference>
<organism evidence="13 14">
    <name type="scientific">Alistipes indistinctus YIT 12060</name>
    <dbReference type="NCBI Taxonomy" id="742725"/>
    <lineage>
        <taxon>Bacteria</taxon>
        <taxon>Pseudomonadati</taxon>
        <taxon>Bacteroidota</taxon>
        <taxon>Bacteroidia</taxon>
        <taxon>Bacteroidales</taxon>
        <taxon>Rikenellaceae</taxon>
        <taxon>Alistipes</taxon>
    </lineage>
</organism>
<dbReference type="HOGENOM" id="CLU_006354_1_1_10"/>
<dbReference type="InterPro" id="IPR011812">
    <property type="entry name" value="Pep_trsgly"/>
</dbReference>
<dbReference type="STRING" id="742725.HMPREF9450_00744"/>
<dbReference type="PANTHER" id="PTHR30400">
    <property type="entry name" value="MONOFUNCTIONAL BIOSYNTHETIC PEPTIDOGLYCAN TRANSGLYCOSYLASE"/>
    <property type="match status" value="1"/>
</dbReference>
<evidence type="ECO:0000256" key="9">
    <source>
        <dbReference type="ARBA" id="ARBA00023136"/>
    </source>
</evidence>
<protein>
    <recommendedName>
        <fullName evidence="11">Biosynthetic peptidoglycan transglycosylase</fullName>
        <ecNumber evidence="11">2.4.99.28</ecNumber>
    </recommendedName>
    <alternativeName>
        <fullName evidence="11">Glycan polymerase</fullName>
    </alternativeName>
    <alternativeName>
        <fullName evidence="11">Peptidoglycan glycosyltransferase MtgA</fullName>
        <shortName evidence="11">PGT</shortName>
    </alternativeName>
</protein>
<comment type="similarity">
    <text evidence="11">Belongs to the glycosyltransferase 51 family.</text>
</comment>
<keyword evidence="4 11" id="KW-0808">Transferase</keyword>
<dbReference type="GO" id="GO:0016763">
    <property type="term" value="F:pentosyltransferase activity"/>
    <property type="evidence" value="ECO:0007669"/>
    <property type="project" value="InterPro"/>
</dbReference>
<evidence type="ECO:0000256" key="3">
    <source>
        <dbReference type="ARBA" id="ARBA00022676"/>
    </source>
</evidence>
<dbReference type="GO" id="GO:0005886">
    <property type="term" value="C:plasma membrane"/>
    <property type="evidence" value="ECO:0007669"/>
    <property type="project" value="UniProtKB-SubCell"/>
</dbReference>
<keyword evidence="8 11" id="KW-1133">Transmembrane helix</keyword>
<gene>
    <name evidence="11" type="primary">mtgA</name>
    <name evidence="13" type="ORF">HMPREF9450_00744</name>
</gene>
<dbReference type="GO" id="GO:0008360">
    <property type="term" value="P:regulation of cell shape"/>
    <property type="evidence" value="ECO:0007669"/>
    <property type="project" value="UniProtKB-KW"/>
</dbReference>
<name>G5H7U1_9BACT</name>
<dbReference type="HAMAP" id="MF_00766">
    <property type="entry name" value="PGT_MtgA"/>
    <property type="match status" value="1"/>
</dbReference>
<keyword evidence="14" id="KW-1185">Reference proteome</keyword>
<evidence type="ECO:0000256" key="2">
    <source>
        <dbReference type="ARBA" id="ARBA00022519"/>
    </source>
</evidence>
<feature type="domain" description="Glycosyl transferase family 51" evidence="12">
    <location>
        <begin position="52"/>
        <end position="216"/>
    </location>
</feature>
<keyword evidence="5 11" id="KW-0812">Transmembrane</keyword>
<accession>G5H7U1</accession>